<evidence type="ECO:0000313" key="2">
    <source>
        <dbReference type="EMBL" id="KAG5648876.1"/>
    </source>
</evidence>
<gene>
    <name evidence="2" type="ORF">DXG03_000225</name>
</gene>
<comment type="caution">
    <text evidence="2">The sequence shown here is derived from an EMBL/GenBank/DDBJ whole genome shotgun (WGS) entry which is preliminary data.</text>
</comment>
<feature type="region of interest" description="Disordered" evidence="1">
    <location>
        <begin position="38"/>
        <end position="65"/>
    </location>
</feature>
<feature type="region of interest" description="Disordered" evidence="1">
    <location>
        <begin position="91"/>
        <end position="185"/>
    </location>
</feature>
<reference evidence="2" key="1">
    <citation type="submission" date="2020-07" db="EMBL/GenBank/DDBJ databases">
        <authorList>
            <person name="Nieuwenhuis M."/>
            <person name="Van De Peppel L.J.J."/>
        </authorList>
    </citation>
    <scope>NUCLEOTIDE SEQUENCE</scope>
    <source>
        <strain evidence="2">AP01</strain>
        <tissue evidence="2">Mycelium</tissue>
    </source>
</reference>
<dbReference type="Proteomes" id="UP000775547">
    <property type="component" value="Unassembled WGS sequence"/>
</dbReference>
<dbReference type="EMBL" id="JABCKV010000001">
    <property type="protein sequence ID" value="KAG5648876.1"/>
    <property type="molecule type" value="Genomic_DNA"/>
</dbReference>
<name>A0A9P7GF90_9AGAR</name>
<accession>A0A9P7GF90</accession>
<reference evidence="2" key="2">
    <citation type="submission" date="2021-10" db="EMBL/GenBank/DDBJ databases">
        <title>Phylogenomics reveals ancestral predisposition of the termite-cultivated fungus Termitomyces towards a domesticated lifestyle.</title>
        <authorList>
            <person name="Auxier B."/>
            <person name="Grum-Grzhimaylo A."/>
            <person name="Cardenas M.E."/>
            <person name="Lodge J.D."/>
            <person name="Laessoe T."/>
            <person name="Pedersen O."/>
            <person name="Smith M.E."/>
            <person name="Kuyper T.W."/>
            <person name="Franco-Molano E.A."/>
            <person name="Baroni T.J."/>
            <person name="Aanen D.K."/>
        </authorList>
    </citation>
    <scope>NUCLEOTIDE SEQUENCE</scope>
    <source>
        <strain evidence="2">AP01</strain>
        <tissue evidence="2">Mycelium</tissue>
    </source>
</reference>
<evidence type="ECO:0000313" key="3">
    <source>
        <dbReference type="Proteomes" id="UP000775547"/>
    </source>
</evidence>
<feature type="region of interest" description="Disordered" evidence="1">
    <location>
        <begin position="340"/>
        <end position="369"/>
    </location>
</feature>
<sequence>MAAPIPLVSSENTMEPILNKMLYVKPSIAHSMLAPSQTAVAGPSSKPAFKPTSKPVSSAPVDIDPQCQRHADTLRRLGIKTRDFAYESSLPPVRAYHRRQIQPSVPSKRTRMSGDDDESSGHSSEGGSKKKAKLEREDTEPNIQGPTLSRARVFMNLDDYDPEPLSQSQNSGWEASQRPSPFFESQDSEPYIDTPLVTPNGSLQWNIKNTSDIPTSQLDAESQAHEPEFFSCSQLQPARDTTGTGLFGALSPMSSLSSIVSDVSTKLFSKSLHPQPSTHTHAPIVGSPLRATPMSPAPSSRYTLRRRAPAKYVESLVKAGTRTRRTMYAAVQPISRRIAHSMQSSHFRKAKTASSSTRALRARGATVLR</sequence>
<protein>
    <submittedName>
        <fullName evidence="2">Uncharacterized protein</fullName>
    </submittedName>
</protein>
<keyword evidence="3" id="KW-1185">Reference proteome</keyword>
<feature type="region of interest" description="Disordered" evidence="1">
    <location>
        <begin position="272"/>
        <end position="302"/>
    </location>
</feature>
<feature type="compositionally biased region" description="Polar residues" evidence="1">
    <location>
        <begin position="165"/>
        <end position="185"/>
    </location>
</feature>
<proteinExistence type="predicted"/>
<evidence type="ECO:0000256" key="1">
    <source>
        <dbReference type="SAM" id="MobiDB-lite"/>
    </source>
</evidence>
<dbReference type="OrthoDB" id="3232876at2759"/>
<dbReference type="AlphaFoldDB" id="A0A9P7GF90"/>
<organism evidence="2 3">
    <name type="scientific">Asterophora parasitica</name>
    <dbReference type="NCBI Taxonomy" id="117018"/>
    <lineage>
        <taxon>Eukaryota</taxon>
        <taxon>Fungi</taxon>
        <taxon>Dikarya</taxon>
        <taxon>Basidiomycota</taxon>
        <taxon>Agaricomycotina</taxon>
        <taxon>Agaricomycetes</taxon>
        <taxon>Agaricomycetidae</taxon>
        <taxon>Agaricales</taxon>
        <taxon>Tricholomatineae</taxon>
        <taxon>Lyophyllaceae</taxon>
        <taxon>Asterophora</taxon>
    </lineage>
</organism>